<sequence>MEARLTAMIELKIGNLTTISSNKSNQPVMFCDFYSGGYLNHECPSIKGPMEQIGILLHHGLMKRLHKIILHKQRQIWKSLWTLGTLPSNTKVNPREYEISTKREVMIVQEKDYSEEEERTSNIIEIKAVDLKEDERKGKPTSAEYKPKVPLPNALVRDRTQECMRKFIEIFKQLKINLPLCDLLLLVPRKPKEKGKHLFPKIKTRVMKWMPVRRIEEKKPKKHMDFRDPGGAFGT</sequence>
<evidence type="ECO:0000313" key="1">
    <source>
        <dbReference type="EMBL" id="KAI5672829.1"/>
    </source>
</evidence>
<dbReference type="EMBL" id="CM044703">
    <property type="protein sequence ID" value="KAI5672829.1"/>
    <property type="molecule type" value="Genomic_DNA"/>
</dbReference>
<organism evidence="1 2">
    <name type="scientific">Catharanthus roseus</name>
    <name type="common">Madagascar periwinkle</name>
    <name type="synonym">Vinca rosea</name>
    <dbReference type="NCBI Taxonomy" id="4058"/>
    <lineage>
        <taxon>Eukaryota</taxon>
        <taxon>Viridiplantae</taxon>
        <taxon>Streptophyta</taxon>
        <taxon>Embryophyta</taxon>
        <taxon>Tracheophyta</taxon>
        <taxon>Spermatophyta</taxon>
        <taxon>Magnoliopsida</taxon>
        <taxon>eudicotyledons</taxon>
        <taxon>Gunneridae</taxon>
        <taxon>Pentapetalae</taxon>
        <taxon>asterids</taxon>
        <taxon>lamiids</taxon>
        <taxon>Gentianales</taxon>
        <taxon>Apocynaceae</taxon>
        <taxon>Rauvolfioideae</taxon>
        <taxon>Vinceae</taxon>
        <taxon>Catharanthinae</taxon>
        <taxon>Catharanthus</taxon>
    </lineage>
</organism>
<proteinExistence type="predicted"/>
<reference evidence="2" key="1">
    <citation type="journal article" date="2023" name="Nat. Plants">
        <title>Single-cell RNA sequencing provides a high-resolution roadmap for understanding the multicellular compartmentation of specialized metabolism.</title>
        <authorList>
            <person name="Sun S."/>
            <person name="Shen X."/>
            <person name="Li Y."/>
            <person name="Li Y."/>
            <person name="Wang S."/>
            <person name="Li R."/>
            <person name="Zhang H."/>
            <person name="Shen G."/>
            <person name="Guo B."/>
            <person name="Wei J."/>
            <person name="Xu J."/>
            <person name="St-Pierre B."/>
            <person name="Chen S."/>
            <person name="Sun C."/>
        </authorList>
    </citation>
    <scope>NUCLEOTIDE SEQUENCE [LARGE SCALE GENOMIC DNA]</scope>
</reference>
<name>A0ACC0BJG2_CATRO</name>
<keyword evidence="2" id="KW-1185">Reference proteome</keyword>
<protein>
    <submittedName>
        <fullName evidence="1">Uncharacterized protein</fullName>
    </submittedName>
</protein>
<evidence type="ECO:0000313" key="2">
    <source>
        <dbReference type="Proteomes" id="UP001060085"/>
    </source>
</evidence>
<dbReference type="Proteomes" id="UP001060085">
    <property type="component" value="Linkage Group LG03"/>
</dbReference>
<comment type="caution">
    <text evidence="1">The sequence shown here is derived from an EMBL/GenBank/DDBJ whole genome shotgun (WGS) entry which is preliminary data.</text>
</comment>
<gene>
    <name evidence="1" type="ORF">M9H77_13193</name>
</gene>
<accession>A0ACC0BJG2</accession>